<sequence length="486" mass="56505">MCFQINITKDILQRIEKLPAKLQAEFLLHLDLILKDGLTTTQPRNLKLDDSWFTACFEQPNDSMELKDGFVLKGYLRKRKKGKAAIYCTGYYEIKGGNTGSALGCNERFEVEKVKKVNKKDCIFLDKTWINKKCSDPKIVEELRVDLPVRDEFVPSSRYKVLRYLFYPDVDSVLAYSEHIRKFNSKAPFYPKHPGLQTYHIPDLSFDIVTKKHITLHDVMERFKGNDTIFIVNFVDEHDIFSHAQRDFSSLMAVHMKQIATCIKVTIIDLPICKNNSSPSFQEEFLKYYENNKLATLGKKSTSDPHPFSMVMARIRGKPSISRIMDFDLFDGCRDKGSPYKNKAKFQLNCRRIIHDVLGMVGFTCEYFSVIKKDFTKYNKYEAMGRLIELSQDTLVVHFNKESKWNHEKARQACLNLIGQGYPNVLMAQTEIEGGWIRLFCNGKKQQVHPDHLEEEMKKIYRKEISSRRSLSILEKIEADDQSLLH</sequence>
<accession>A0ABT8LCT1</accession>
<gene>
    <name evidence="1" type="ORF">QQ020_26075</name>
</gene>
<proteinExistence type="predicted"/>
<dbReference type="EMBL" id="JAUJEB010000007">
    <property type="protein sequence ID" value="MDN5215572.1"/>
    <property type="molecule type" value="Genomic_DNA"/>
</dbReference>
<dbReference type="RefSeq" id="WP_346760911.1">
    <property type="nucleotide sequence ID" value="NZ_JAUJEB010000007.1"/>
</dbReference>
<dbReference type="Proteomes" id="UP001172083">
    <property type="component" value="Unassembled WGS sequence"/>
</dbReference>
<keyword evidence="2" id="KW-1185">Reference proteome</keyword>
<reference evidence="1" key="1">
    <citation type="submission" date="2023-06" db="EMBL/GenBank/DDBJ databases">
        <title>Genomic of Agaribacillus aureum.</title>
        <authorList>
            <person name="Wang G."/>
        </authorList>
    </citation>
    <scope>NUCLEOTIDE SEQUENCE</scope>
    <source>
        <strain evidence="1">BMA12</strain>
    </source>
</reference>
<protein>
    <submittedName>
        <fullName evidence="1">Uncharacterized protein</fullName>
    </submittedName>
</protein>
<evidence type="ECO:0000313" key="1">
    <source>
        <dbReference type="EMBL" id="MDN5215572.1"/>
    </source>
</evidence>
<organism evidence="1 2">
    <name type="scientific">Agaribacillus aureus</name>
    <dbReference type="NCBI Taxonomy" id="3051825"/>
    <lineage>
        <taxon>Bacteria</taxon>
        <taxon>Pseudomonadati</taxon>
        <taxon>Bacteroidota</taxon>
        <taxon>Cytophagia</taxon>
        <taxon>Cytophagales</taxon>
        <taxon>Splendidivirgaceae</taxon>
        <taxon>Agaribacillus</taxon>
    </lineage>
</organism>
<evidence type="ECO:0000313" key="2">
    <source>
        <dbReference type="Proteomes" id="UP001172083"/>
    </source>
</evidence>
<name>A0ABT8LCT1_9BACT</name>
<comment type="caution">
    <text evidence="1">The sequence shown here is derived from an EMBL/GenBank/DDBJ whole genome shotgun (WGS) entry which is preliminary data.</text>
</comment>